<dbReference type="SUPFAM" id="SSF46785">
    <property type="entry name" value="Winged helix' DNA-binding domain"/>
    <property type="match status" value="1"/>
</dbReference>
<dbReference type="PRINTS" id="PR00598">
    <property type="entry name" value="HTHMARR"/>
</dbReference>
<gene>
    <name evidence="5" type="ORF">FHX64_000984</name>
</gene>
<reference evidence="5 6" key="1">
    <citation type="submission" date="2020-08" db="EMBL/GenBank/DDBJ databases">
        <title>Genomic Encyclopedia of Type Strains, Phase IV (KMG-IV): sequencing the most valuable type-strain genomes for metagenomic binning, comparative biology and taxonomic classification.</title>
        <authorList>
            <person name="Goeker M."/>
        </authorList>
    </citation>
    <scope>NUCLEOTIDE SEQUENCE [LARGE SCALE GENOMIC DNA]</scope>
    <source>
        <strain evidence="5 6">DSM 27471</strain>
    </source>
</reference>
<comment type="caution">
    <text evidence="5">The sequence shown here is derived from an EMBL/GenBank/DDBJ whole genome shotgun (WGS) entry which is preliminary data.</text>
</comment>
<evidence type="ECO:0000256" key="2">
    <source>
        <dbReference type="ARBA" id="ARBA00023125"/>
    </source>
</evidence>
<accession>A0A7W5DPV0</accession>
<feature type="domain" description="HTH marR-type" evidence="4">
    <location>
        <begin position="1"/>
        <end position="141"/>
    </location>
</feature>
<dbReference type="InterPro" id="IPR000835">
    <property type="entry name" value="HTH_MarR-typ"/>
</dbReference>
<dbReference type="GO" id="GO:0003677">
    <property type="term" value="F:DNA binding"/>
    <property type="evidence" value="ECO:0007669"/>
    <property type="project" value="UniProtKB-KW"/>
</dbReference>
<dbReference type="SMART" id="SM00347">
    <property type="entry name" value="HTH_MARR"/>
    <property type="match status" value="1"/>
</dbReference>
<dbReference type="PROSITE" id="PS50995">
    <property type="entry name" value="HTH_MARR_2"/>
    <property type="match status" value="1"/>
</dbReference>
<dbReference type="InterPro" id="IPR036388">
    <property type="entry name" value="WH-like_DNA-bd_sf"/>
</dbReference>
<dbReference type="GO" id="GO:0003700">
    <property type="term" value="F:DNA-binding transcription factor activity"/>
    <property type="evidence" value="ECO:0007669"/>
    <property type="project" value="InterPro"/>
</dbReference>
<dbReference type="PANTHER" id="PTHR42756">
    <property type="entry name" value="TRANSCRIPTIONAL REGULATOR, MARR"/>
    <property type="match status" value="1"/>
</dbReference>
<evidence type="ECO:0000256" key="1">
    <source>
        <dbReference type="ARBA" id="ARBA00023015"/>
    </source>
</evidence>
<proteinExistence type="predicted"/>
<dbReference type="EMBL" id="JACHYB010000001">
    <property type="protein sequence ID" value="MBB3186821.1"/>
    <property type="molecule type" value="Genomic_DNA"/>
</dbReference>
<evidence type="ECO:0000313" key="6">
    <source>
        <dbReference type="Proteomes" id="UP000544222"/>
    </source>
</evidence>
<evidence type="ECO:0000313" key="5">
    <source>
        <dbReference type="EMBL" id="MBB3186821.1"/>
    </source>
</evidence>
<dbReference type="AlphaFoldDB" id="A0A7W5DPV0"/>
<keyword evidence="2 5" id="KW-0238">DNA-binding</keyword>
<keyword evidence="6" id="KW-1185">Reference proteome</keyword>
<dbReference type="Proteomes" id="UP000544222">
    <property type="component" value="Unassembled WGS sequence"/>
</dbReference>
<dbReference type="RefSeq" id="WP_183412658.1">
    <property type="nucleotide sequence ID" value="NZ_JACHYB010000001.1"/>
</dbReference>
<dbReference type="Gene3D" id="1.10.10.10">
    <property type="entry name" value="Winged helix-like DNA-binding domain superfamily/Winged helix DNA-binding domain"/>
    <property type="match status" value="1"/>
</dbReference>
<dbReference type="PANTHER" id="PTHR42756:SF1">
    <property type="entry name" value="TRANSCRIPTIONAL REPRESSOR OF EMRAB OPERON"/>
    <property type="match status" value="1"/>
</dbReference>
<keyword evidence="3" id="KW-0804">Transcription</keyword>
<protein>
    <submittedName>
        <fullName evidence="5">DNA-binding MarR family transcriptional regulator</fullName>
    </submittedName>
</protein>
<organism evidence="5 6">
    <name type="scientific">Microbacter margulisiae</name>
    <dbReference type="NCBI Taxonomy" id="1350067"/>
    <lineage>
        <taxon>Bacteria</taxon>
        <taxon>Pseudomonadati</taxon>
        <taxon>Bacteroidota</taxon>
        <taxon>Bacteroidia</taxon>
        <taxon>Bacteroidales</taxon>
        <taxon>Porphyromonadaceae</taxon>
        <taxon>Microbacter</taxon>
    </lineage>
</organism>
<name>A0A7W5DPV0_9PORP</name>
<sequence>MTELNQTIDKVVDNLMYLHPLISKSFSKQMRSKTNLNPGALFIMGILSVHQTLSMSEIGRKLSMPKPHVTVLIDKLIEEKMVERISDANDRRIVNIRITKQGYTQFQIIKKEIGEDMRLQLHQLTEEQIISLADATQKVRELLILSFGKSTCCSDHDGEKEAS</sequence>
<evidence type="ECO:0000259" key="4">
    <source>
        <dbReference type="PROSITE" id="PS50995"/>
    </source>
</evidence>
<evidence type="ECO:0000256" key="3">
    <source>
        <dbReference type="ARBA" id="ARBA00023163"/>
    </source>
</evidence>
<dbReference type="Pfam" id="PF01047">
    <property type="entry name" value="MarR"/>
    <property type="match status" value="1"/>
</dbReference>
<keyword evidence="1" id="KW-0805">Transcription regulation</keyword>
<dbReference type="InterPro" id="IPR036390">
    <property type="entry name" value="WH_DNA-bd_sf"/>
</dbReference>